<comment type="caution">
    <text evidence="1">The sequence shown here is derived from an EMBL/GenBank/DDBJ whole genome shotgun (WGS) entry which is preliminary data.</text>
</comment>
<organism evidence="1 2">
    <name type="scientific">Cucumis melo var. makuwa</name>
    <name type="common">Oriental melon</name>
    <dbReference type="NCBI Taxonomy" id="1194695"/>
    <lineage>
        <taxon>Eukaryota</taxon>
        <taxon>Viridiplantae</taxon>
        <taxon>Streptophyta</taxon>
        <taxon>Embryophyta</taxon>
        <taxon>Tracheophyta</taxon>
        <taxon>Spermatophyta</taxon>
        <taxon>Magnoliopsida</taxon>
        <taxon>eudicotyledons</taxon>
        <taxon>Gunneridae</taxon>
        <taxon>Pentapetalae</taxon>
        <taxon>rosids</taxon>
        <taxon>fabids</taxon>
        <taxon>Cucurbitales</taxon>
        <taxon>Cucurbitaceae</taxon>
        <taxon>Benincaseae</taxon>
        <taxon>Cucumis</taxon>
    </lineage>
</organism>
<sequence>MINVGSASRALDETYIKVNMSATDRPSLECDLPQTRRFYEIALHDKMACKCQRDIIICAMRVIQTLRDFSPLTEANCTTCKRGGGHSCRVLSGVGLHEGMKIRQWYVPTRLSGSTVASCSEGLLKKLFPYCDKLTYVFDGDRAIGRFDETSIDMRFNKLIEYDGFEMPNGNEEFPSVYSQGIDMSHEGVRALQPSHV</sequence>
<proteinExistence type="predicted"/>
<protein>
    <submittedName>
        <fullName evidence="1">Retrotransposon protein</fullName>
    </submittedName>
</protein>
<gene>
    <name evidence="1" type="ORF">E5676_scaffold349G00440</name>
</gene>
<name>A0A5D3E560_CUCMM</name>
<dbReference type="AlphaFoldDB" id="A0A5D3E560"/>
<accession>A0A5D3E560</accession>
<dbReference type="EMBL" id="SSTD01000605">
    <property type="protein sequence ID" value="TYK30435.1"/>
    <property type="molecule type" value="Genomic_DNA"/>
</dbReference>
<reference evidence="1 2" key="1">
    <citation type="submission" date="2019-08" db="EMBL/GenBank/DDBJ databases">
        <title>Draft genome sequences of two oriental melons (Cucumis melo L. var makuwa).</title>
        <authorList>
            <person name="Kwon S.-Y."/>
        </authorList>
    </citation>
    <scope>NUCLEOTIDE SEQUENCE [LARGE SCALE GENOMIC DNA]</scope>
    <source>
        <strain evidence="2">cv. Chang Bougi</strain>
        <tissue evidence="1">Leaf</tissue>
    </source>
</reference>
<evidence type="ECO:0000313" key="1">
    <source>
        <dbReference type="EMBL" id="TYK30435.1"/>
    </source>
</evidence>
<dbReference type="Proteomes" id="UP000321947">
    <property type="component" value="Unassembled WGS sequence"/>
</dbReference>
<evidence type="ECO:0000313" key="2">
    <source>
        <dbReference type="Proteomes" id="UP000321947"/>
    </source>
</evidence>